<evidence type="ECO:0000313" key="2">
    <source>
        <dbReference type="Proteomes" id="UP001497680"/>
    </source>
</evidence>
<evidence type="ECO:0000313" key="1">
    <source>
        <dbReference type="EMBL" id="KAI6088548.1"/>
    </source>
</evidence>
<dbReference type="Proteomes" id="UP001497680">
    <property type="component" value="Unassembled WGS sequence"/>
</dbReference>
<sequence length="152" mass="17982">MVLIKLRMRSIRQSGNVVNKRAEAQSTKIDVLIAQLQAKESKKIAEAAKNDSYAMKKIAMVTIVFLPGTYFAALFAMPTLKWDQPNTITSRFWIYWIFTLPVTFIVFILLDLQNERVFYPWLKDKFDILFLQREQRVRQRVRRQHLDRSSNV</sequence>
<protein>
    <submittedName>
        <fullName evidence="1">Uncharacterized protein</fullName>
    </submittedName>
</protein>
<proteinExistence type="predicted"/>
<name>A0ACC0D7B3_9PEZI</name>
<reference evidence="1 2" key="1">
    <citation type="journal article" date="2022" name="New Phytol.">
        <title>Ecological generalism drives hyperdiversity of secondary metabolite gene clusters in xylarialean endophytes.</title>
        <authorList>
            <person name="Franco M.E.E."/>
            <person name="Wisecaver J.H."/>
            <person name="Arnold A.E."/>
            <person name="Ju Y.M."/>
            <person name="Slot J.C."/>
            <person name="Ahrendt S."/>
            <person name="Moore L.P."/>
            <person name="Eastman K.E."/>
            <person name="Scott K."/>
            <person name="Konkel Z."/>
            <person name="Mondo S.J."/>
            <person name="Kuo A."/>
            <person name="Hayes R.D."/>
            <person name="Haridas S."/>
            <person name="Andreopoulos B."/>
            <person name="Riley R."/>
            <person name="LaButti K."/>
            <person name="Pangilinan J."/>
            <person name="Lipzen A."/>
            <person name="Amirebrahimi M."/>
            <person name="Yan J."/>
            <person name="Adam C."/>
            <person name="Keymanesh K."/>
            <person name="Ng V."/>
            <person name="Louie K."/>
            <person name="Northen T."/>
            <person name="Drula E."/>
            <person name="Henrissat B."/>
            <person name="Hsieh H.M."/>
            <person name="Youens-Clark K."/>
            <person name="Lutzoni F."/>
            <person name="Miadlikowska J."/>
            <person name="Eastwood D.C."/>
            <person name="Hamelin R.C."/>
            <person name="Grigoriev I.V."/>
            <person name="U'Ren J.M."/>
        </authorList>
    </citation>
    <scope>NUCLEOTIDE SEQUENCE [LARGE SCALE GENOMIC DNA]</scope>
    <source>
        <strain evidence="1 2">ER1909</strain>
    </source>
</reference>
<dbReference type="EMBL" id="MU394300">
    <property type="protein sequence ID" value="KAI6088548.1"/>
    <property type="molecule type" value="Genomic_DNA"/>
</dbReference>
<accession>A0ACC0D7B3</accession>
<organism evidence="1 2">
    <name type="scientific">Hypoxylon rubiginosum</name>
    <dbReference type="NCBI Taxonomy" id="110542"/>
    <lineage>
        <taxon>Eukaryota</taxon>
        <taxon>Fungi</taxon>
        <taxon>Dikarya</taxon>
        <taxon>Ascomycota</taxon>
        <taxon>Pezizomycotina</taxon>
        <taxon>Sordariomycetes</taxon>
        <taxon>Xylariomycetidae</taxon>
        <taxon>Xylariales</taxon>
        <taxon>Hypoxylaceae</taxon>
        <taxon>Hypoxylon</taxon>
    </lineage>
</organism>
<gene>
    <name evidence="1" type="ORF">F4821DRAFT_233218</name>
</gene>
<keyword evidence="2" id="KW-1185">Reference proteome</keyword>
<comment type="caution">
    <text evidence="1">The sequence shown here is derived from an EMBL/GenBank/DDBJ whole genome shotgun (WGS) entry which is preliminary data.</text>
</comment>